<keyword evidence="3" id="KW-1185">Reference proteome</keyword>
<dbReference type="RefSeq" id="WP_386723388.1">
    <property type="nucleotide sequence ID" value="NZ_JBHRSZ010000009.1"/>
</dbReference>
<protein>
    <submittedName>
        <fullName evidence="2">Uncharacterized protein</fullName>
    </submittedName>
</protein>
<dbReference type="Proteomes" id="UP001595476">
    <property type="component" value="Unassembled WGS sequence"/>
</dbReference>
<reference evidence="3" key="1">
    <citation type="journal article" date="2019" name="Int. J. Syst. Evol. Microbiol.">
        <title>The Global Catalogue of Microorganisms (GCM) 10K type strain sequencing project: providing services to taxonomists for standard genome sequencing and annotation.</title>
        <authorList>
            <consortium name="The Broad Institute Genomics Platform"/>
            <consortium name="The Broad Institute Genome Sequencing Center for Infectious Disease"/>
            <person name="Wu L."/>
            <person name="Ma J."/>
        </authorList>
    </citation>
    <scope>NUCLEOTIDE SEQUENCE [LARGE SCALE GENOMIC DNA]</scope>
    <source>
        <strain evidence="3">KCTC 52438</strain>
    </source>
</reference>
<proteinExistence type="predicted"/>
<keyword evidence="1" id="KW-0812">Transmembrane</keyword>
<feature type="transmembrane region" description="Helical" evidence="1">
    <location>
        <begin position="70"/>
        <end position="86"/>
    </location>
</feature>
<evidence type="ECO:0000313" key="3">
    <source>
        <dbReference type="Proteomes" id="UP001595476"/>
    </source>
</evidence>
<evidence type="ECO:0000256" key="1">
    <source>
        <dbReference type="SAM" id="Phobius"/>
    </source>
</evidence>
<organism evidence="2 3">
    <name type="scientific">Litoribrevibacter euphylliae</name>
    <dbReference type="NCBI Taxonomy" id="1834034"/>
    <lineage>
        <taxon>Bacteria</taxon>
        <taxon>Pseudomonadati</taxon>
        <taxon>Pseudomonadota</taxon>
        <taxon>Gammaproteobacteria</taxon>
        <taxon>Oceanospirillales</taxon>
        <taxon>Oceanospirillaceae</taxon>
        <taxon>Litoribrevibacter</taxon>
    </lineage>
</organism>
<keyword evidence="1" id="KW-0472">Membrane</keyword>
<feature type="transmembrane region" description="Helical" evidence="1">
    <location>
        <begin position="32"/>
        <end position="58"/>
    </location>
</feature>
<dbReference type="EMBL" id="JBHRSZ010000009">
    <property type="protein sequence ID" value="MFC3153468.1"/>
    <property type="molecule type" value="Genomic_DNA"/>
</dbReference>
<keyword evidence="1" id="KW-1133">Transmembrane helix</keyword>
<name>A0ABV7HHW8_9GAMM</name>
<sequence length="87" mass="9424">MKIILLLAVMAYFANTSKATNSAIVWGIGSFIIGLMSSGIGGYLFISAFFSLLVAFAVFKVVEYLDGKGSYYWLAYASSIPVLIFFG</sequence>
<gene>
    <name evidence="2" type="ORF">ACFOEK_20675</name>
</gene>
<accession>A0ABV7HHW8</accession>
<comment type="caution">
    <text evidence="2">The sequence shown here is derived from an EMBL/GenBank/DDBJ whole genome shotgun (WGS) entry which is preliminary data.</text>
</comment>
<evidence type="ECO:0000313" key="2">
    <source>
        <dbReference type="EMBL" id="MFC3153468.1"/>
    </source>
</evidence>